<dbReference type="Proteomes" id="UP000663760">
    <property type="component" value="Chromosome 9"/>
</dbReference>
<dbReference type="Pfam" id="PF04674">
    <property type="entry name" value="Phi_1"/>
    <property type="match status" value="1"/>
</dbReference>
<accession>A0A7I8KX45</accession>
<dbReference type="GO" id="GO:0048046">
    <property type="term" value="C:apoplast"/>
    <property type="evidence" value="ECO:0007669"/>
    <property type="project" value="UniProtKB-SubCell"/>
</dbReference>
<dbReference type="InterPro" id="IPR006766">
    <property type="entry name" value="EXORDIUM-like"/>
</dbReference>
<evidence type="ECO:0000256" key="1">
    <source>
        <dbReference type="ARBA" id="ARBA00004271"/>
    </source>
</evidence>
<keyword evidence="2" id="KW-0052">Apoplast</keyword>
<evidence type="ECO:0000256" key="6">
    <source>
        <dbReference type="SAM" id="SignalP"/>
    </source>
</evidence>
<dbReference type="OrthoDB" id="2017091at2759"/>
<dbReference type="PANTHER" id="PTHR31279">
    <property type="entry name" value="PROTEIN EXORDIUM-LIKE 5"/>
    <property type="match status" value="1"/>
</dbReference>
<organism evidence="7 8">
    <name type="scientific">Spirodela intermedia</name>
    <name type="common">Intermediate duckweed</name>
    <dbReference type="NCBI Taxonomy" id="51605"/>
    <lineage>
        <taxon>Eukaryota</taxon>
        <taxon>Viridiplantae</taxon>
        <taxon>Streptophyta</taxon>
        <taxon>Embryophyta</taxon>
        <taxon>Tracheophyta</taxon>
        <taxon>Spermatophyta</taxon>
        <taxon>Magnoliopsida</taxon>
        <taxon>Liliopsida</taxon>
        <taxon>Araceae</taxon>
        <taxon>Lemnoideae</taxon>
        <taxon>Spirodela</taxon>
    </lineage>
</organism>
<proteinExistence type="inferred from homology"/>
<reference evidence="7" key="1">
    <citation type="submission" date="2020-02" db="EMBL/GenBank/DDBJ databases">
        <authorList>
            <person name="Scholz U."/>
            <person name="Mascher M."/>
            <person name="Fiebig A."/>
        </authorList>
    </citation>
    <scope>NUCLEOTIDE SEQUENCE</scope>
</reference>
<evidence type="ECO:0000256" key="4">
    <source>
        <dbReference type="ARBA" id="ARBA00022729"/>
    </source>
</evidence>
<name>A0A7I8KX45_SPIIN</name>
<dbReference type="AlphaFoldDB" id="A0A7I8KX45"/>
<protein>
    <submittedName>
        <fullName evidence="7">Uncharacterized protein</fullName>
    </submittedName>
</protein>
<keyword evidence="3" id="KW-0964">Secreted</keyword>
<feature type="chain" id="PRO_5029747104" evidence="6">
    <location>
        <begin position="24"/>
        <end position="314"/>
    </location>
</feature>
<evidence type="ECO:0000313" key="7">
    <source>
        <dbReference type="EMBL" id="CAA7401648.1"/>
    </source>
</evidence>
<evidence type="ECO:0000256" key="3">
    <source>
        <dbReference type="ARBA" id="ARBA00022525"/>
    </source>
</evidence>
<gene>
    <name evidence="7" type="ORF">SI8410_09012326</name>
</gene>
<comment type="similarity">
    <text evidence="5">Belongs to the EXORDIUM family.</text>
</comment>
<evidence type="ECO:0000256" key="2">
    <source>
        <dbReference type="ARBA" id="ARBA00022523"/>
    </source>
</evidence>
<comment type="subcellular location">
    <subcellularLocation>
        <location evidence="1">Secreted</location>
        <location evidence="1">Extracellular space</location>
        <location evidence="1">Apoplast</location>
    </subcellularLocation>
</comment>
<dbReference type="EMBL" id="LR746272">
    <property type="protein sequence ID" value="CAA7401648.1"/>
    <property type="molecule type" value="Genomic_DNA"/>
</dbReference>
<keyword evidence="4 6" id="KW-0732">Signal</keyword>
<sequence>MPTAAAIFLLLLLALLPPWPASANGVAHPRKLALVQQKPLVLEYHNGTLLKGNYSLNIVWYGAFSASQRAVIVDFLTSLPGLGASGKASPPSVASWWRTTESYKDGATALAVGRQVMLQGRPRGTILSDRDIRDLAAPGRHRGSITVILTASDVTVEGFCMNRCGSHGSARLPWGKNRHARFAYIWVGNSASQCPGQCAWPFHGPIYGPQTPPLVAPNGDVGADGMVINLATLLAGTVTNPFDEGFFQGPKEEPLEAVSACTGIFGTGAYPGYPGQLLVDRITGASYNAVGASGRKYLVPAMWDPKTSQCATLV</sequence>
<dbReference type="PANTHER" id="PTHR31279:SF3">
    <property type="entry name" value="PROTEIN EXORDIUM-LIKE 2"/>
    <property type="match status" value="1"/>
</dbReference>
<feature type="signal peptide" evidence="6">
    <location>
        <begin position="1"/>
        <end position="23"/>
    </location>
</feature>
<keyword evidence="8" id="KW-1185">Reference proteome</keyword>
<evidence type="ECO:0000256" key="5">
    <source>
        <dbReference type="ARBA" id="ARBA00023591"/>
    </source>
</evidence>
<evidence type="ECO:0000313" key="8">
    <source>
        <dbReference type="Proteomes" id="UP000663760"/>
    </source>
</evidence>